<reference evidence="1 2" key="1">
    <citation type="journal article" date="2020" name="Nature">
        <title>Six reference-quality genomes reveal evolution of bat adaptations.</title>
        <authorList>
            <person name="Jebb D."/>
            <person name="Huang Z."/>
            <person name="Pippel M."/>
            <person name="Hughes G.M."/>
            <person name="Lavrichenko K."/>
            <person name="Devanna P."/>
            <person name="Winkler S."/>
            <person name="Jermiin L.S."/>
            <person name="Skirmuntt E.C."/>
            <person name="Katzourakis A."/>
            <person name="Burkitt-Gray L."/>
            <person name="Ray D.A."/>
            <person name="Sullivan K.A.M."/>
            <person name="Roscito J.G."/>
            <person name="Kirilenko B.M."/>
            <person name="Davalos L.M."/>
            <person name="Corthals A.P."/>
            <person name="Power M.L."/>
            <person name="Jones G."/>
            <person name="Ransome R.D."/>
            <person name="Dechmann D.K.N."/>
            <person name="Locatelli A.G."/>
            <person name="Puechmaille S.J."/>
            <person name="Fedrigo O."/>
            <person name="Jarvis E.D."/>
            <person name="Hiller M."/>
            <person name="Vernes S.C."/>
            <person name="Myers E.W."/>
            <person name="Teeling E.C."/>
        </authorList>
    </citation>
    <scope>NUCLEOTIDE SEQUENCE [LARGE SCALE GENOMIC DNA]</scope>
    <source>
        <strain evidence="1">Bat1K_MPI-CBG_1</strain>
    </source>
</reference>
<comment type="caution">
    <text evidence="1">The sequence shown here is derived from an EMBL/GenBank/DDBJ whole genome shotgun (WGS) entry which is preliminary data.</text>
</comment>
<accession>A0A834BI67</accession>
<dbReference type="AlphaFoldDB" id="A0A834BI67"/>
<proteinExistence type="predicted"/>
<sequence length="196" mass="21021">MLKIRAFFLHLFADQLTSSCHRTFSMHLVFCSSFGAGNSAQLHHLTLASCLTYWAGSLPGQGLSAVPVRVVVPEGRASSLPPVCALGCCLLPLCLWSQFTCCLVSLTFPQLFKKVVPFLKVVLVKASEVGSLFRDSGAFLNSEISSAHVIKNKGAFLKSVSPPFPRCSVSVFSVLSELHSFVGALCSALSSFLFAS</sequence>
<evidence type="ECO:0000313" key="2">
    <source>
        <dbReference type="Proteomes" id="UP000664940"/>
    </source>
</evidence>
<dbReference type="EMBL" id="JABVXQ010000001">
    <property type="protein sequence ID" value="KAF6130802.1"/>
    <property type="molecule type" value="Genomic_DNA"/>
</dbReference>
<evidence type="ECO:0000313" key="1">
    <source>
        <dbReference type="EMBL" id="KAF6130802.1"/>
    </source>
</evidence>
<name>A0A834BI67_9CHIR</name>
<protein>
    <submittedName>
        <fullName evidence="1">Uncharacterized protein</fullName>
    </submittedName>
</protein>
<organism evidence="1 2">
    <name type="scientific">Phyllostomus discolor</name>
    <name type="common">pale spear-nosed bat</name>
    <dbReference type="NCBI Taxonomy" id="89673"/>
    <lineage>
        <taxon>Eukaryota</taxon>
        <taxon>Metazoa</taxon>
        <taxon>Chordata</taxon>
        <taxon>Craniata</taxon>
        <taxon>Vertebrata</taxon>
        <taxon>Euteleostomi</taxon>
        <taxon>Mammalia</taxon>
        <taxon>Eutheria</taxon>
        <taxon>Laurasiatheria</taxon>
        <taxon>Chiroptera</taxon>
        <taxon>Yangochiroptera</taxon>
        <taxon>Phyllostomidae</taxon>
        <taxon>Phyllostominae</taxon>
        <taxon>Phyllostomus</taxon>
    </lineage>
</organism>
<gene>
    <name evidence="1" type="ORF">HJG60_007780</name>
</gene>
<dbReference type="Proteomes" id="UP000664940">
    <property type="component" value="Unassembled WGS sequence"/>
</dbReference>